<evidence type="ECO:0000313" key="2">
    <source>
        <dbReference type="EMBL" id="TGG95685.1"/>
    </source>
</evidence>
<name>A0A4Z0WKD4_9GAMM</name>
<comment type="similarity">
    <text evidence="1">Belongs to the enoyl-CoA hydratase/isomerase family.</text>
</comment>
<dbReference type="CDD" id="cd06558">
    <property type="entry name" value="crotonase-like"/>
    <property type="match status" value="1"/>
</dbReference>
<dbReference type="Pfam" id="PF00378">
    <property type="entry name" value="ECH_1"/>
    <property type="match status" value="1"/>
</dbReference>
<dbReference type="InterPro" id="IPR001753">
    <property type="entry name" value="Enoyl-CoA_hydra/iso"/>
</dbReference>
<dbReference type="Proteomes" id="UP000297475">
    <property type="component" value="Unassembled WGS sequence"/>
</dbReference>
<reference evidence="2 3" key="1">
    <citation type="submission" date="2019-04" db="EMBL/GenBank/DDBJ databases">
        <title>Natronospirillum operosus gen. nov., sp. nov., a haloalkaliphilic satellite isolated from decaying biomass of laboratory culture of cyanobacterium Geitlerinema sp. and proposal of Natronospirillaceae fam. nov. and Saccharospirillaceae fam. nov.</title>
        <authorList>
            <person name="Kevbrin V."/>
            <person name="Boltyanskaya Y."/>
            <person name="Koziaeva V."/>
            <person name="Grouzdev D.S."/>
            <person name="Park M."/>
            <person name="Cho J."/>
        </authorList>
    </citation>
    <scope>NUCLEOTIDE SEQUENCE [LARGE SCALE GENOMIC DNA]</scope>
    <source>
        <strain evidence="2 3">G-116</strain>
    </source>
</reference>
<dbReference type="AlphaFoldDB" id="A0A4Z0WKD4"/>
<keyword evidence="2" id="KW-0413">Isomerase</keyword>
<dbReference type="OrthoDB" id="9807606at2"/>
<dbReference type="InterPro" id="IPR051683">
    <property type="entry name" value="Enoyl-CoA_Hydratase/Isomerase"/>
</dbReference>
<dbReference type="GO" id="GO:0016853">
    <property type="term" value="F:isomerase activity"/>
    <property type="evidence" value="ECO:0007669"/>
    <property type="project" value="UniProtKB-KW"/>
</dbReference>
<comment type="caution">
    <text evidence="2">The sequence shown here is derived from an EMBL/GenBank/DDBJ whole genome shotgun (WGS) entry which is preliminary data.</text>
</comment>
<accession>A0A4Z0WKD4</accession>
<proteinExistence type="inferred from homology"/>
<gene>
    <name evidence="2" type="ORF">E4656_04545</name>
</gene>
<protein>
    <submittedName>
        <fullName evidence="2">Enoyl-CoA hydratase/isomerase family protein</fullName>
    </submittedName>
</protein>
<dbReference type="SUPFAM" id="SSF52096">
    <property type="entry name" value="ClpP/crotonase"/>
    <property type="match status" value="1"/>
</dbReference>
<evidence type="ECO:0000256" key="1">
    <source>
        <dbReference type="ARBA" id="ARBA00005254"/>
    </source>
</evidence>
<keyword evidence="3" id="KW-1185">Reference proteome</keyword>
<evidence type="ECO:0000313" key="3">
    <source>
        <dbReference type="Proteomes" id="UP000297475"/>
    </source>
</evidence>
<dbReference type="PANTHER" id="PTHR42964:SF1">
    <property type="entry name" value="POLYKETIDE BIOSYNTHESIS ENOYL-COA HYDRATASE PKSH-RELATED"/>
    <property type="match status" value="1"/>
</dbReference>
<dbReference type="PANTHER" id="PTHR42964">
    <property type="entry name" value="ENOYL-COA HYDRATASE"/>
    <property type="match status" value="1"/>
</dbReference>
<organism evidence="2 3">
    <name type="scientific">Natronospirillum operosum</name>
    <dbReference type="NCBI Taxonomy" id="2759953"/>
    <lineage>
        <taxon>Bacteria</taxon>
        <taxon>Pseudomonadati</taxon>
        <taxon>Pseudomonadota</taxon>
        <taxon>Gammaproteobacteria</taxon>
        <taxon>Oceanospirillales</taxon>
        <taxon>Natronospirillaceae</taxon>
        <taxon>Natronospirillum</taxon>
    </lineage>
</organism>
<sequence>MFRPGSRVAKMLQFQRQGLNGAAVDQFESVGHAILSRESGWARMQAGYEQVTEISPVMHSSCNSMTLCLNTHKQQQSDYMTQSIEASLHNGVASIIFNRPQQGNIYDEDVLCAFIVALDDFAQDDSVRVLHIRGTGKDFCLGADPEWMRRIGDSPRYESTLSASQISRMLETLMHFPVPTLAEVQGKAQAGALGILACCDYVIGTESSCYHMNEIHHAAMPVISTPYLIRVMGERTVRALMLTGAEIDSETALRHGLIQERVPETVLRERVQARIDHWLSLSPVTLRQAKIVLTHSTPENFDPDRSDELADLLASTRQSYYAQQ</sequence>
<dbReference type="EMBL" id="SRMF01000001">
    <property type="protein sequence ID" value="TGG95685.1"/>
    <property type="molecule type" value="Genomic_DNA"/>
</dbReference>
<dbReference type="Gene3D" id="3.90.226.10">
    <property type="entry name" value="2-enoyl-CoA Hydratase, Chain A, domain 1"/>
    <property type="match status" value="1"/>
</dbReference>
<dbReference type="InterPro" id="IPR029045">
    <property type="entry name" value="ClpP/crotonase-like_dom_sf"/>
</dbReference>